<feature type="transmembrane region" description="Helical" evidence="6">
    <location>
        <begin position="99"/>
        <end position="121"/>
    </location>
</feature>
<proteinExistence type="inferred from homology"/>
<evidence type="ECO:0000256" key="6">
    <source>
        <dbReference type="SAM" id="Phobius"/>
    </source>
</evidence>
<dbReference type="InterPro" id="IPR012681">
    <property type="entry name" value="NCS1"/>
</dbReference>
<dbReference type="AlphaFoldDB" id="A0A2T2XK97"/>
<dbReference type="GO" id="GO:0005886">
    <property type="term" value="C:plasma membrane"/>
    <property type="evidence" value="ECO:0007669"/>
    <property type="project" value="TreeGrafter"/>
</dbReference>
<protein>
    <submittedName>
        <fullName evidence="7">Nitrate reductase</fullName>
    </submittedName>
</protein>
<keyword evidence="4 6" id="KW-1133">Transmembrane helix</keyword>
<feature type="transmembrane region" description="Helical" evidence="6">
    <location>
        <begin position="264"/>
        <end position="292"/>
    </location>
</feature>
<feature type="transmembrane region" description="Helical" evidence="6">
    <location>
        <begin position="222"/>
        <end position="243"/>
    </location>
</feature>
<dbReference type="CDD" id="cd11485">
    <property type="entry name" value="SLC-NCS1sbd_YbbW-like"/>
    <property type="match status" value="1"/>
</dbReference>
<dbReference type="PANTHER" id="PTHR30618">
    <property type="entry name" value="NCS1 FAMILY PURINE/PYRIMIDINE TRANSPORTER"/>
    <property type="match status" value="1"/>
</dbReference>
<evidence type="ECO:0000256" key="2">
    <source>
        <dbReference type="ARBA" id="ARBA00008974"/>
    </source>
</evidence>
<name>A0A2T2XK97_9FIRM</name>
<gene>
    <name evidence="7" type="ORF">C7B46_03095</name>
</gene>
<dbReference type="Pfam" id="PF02133">
    <property type="entry name" value="Transp_cyt_pur"/>
    <property type="match status" value="1"/>
</dbReference>
<feature type="transmembrane region" description="Helical" evidence="6">
    <location>
        <begin position="304"/>
        <end position="326"/>
    </location>
</feature>
<dbReference type="Proteomes" id="UP000242972">
    <property type="component" value="Unassembled WGS sequence"/>
</dbReference>
<accession>A0A2T2XK97</accession>
<feature type="transmembrane region" description="Helical" evidence="6">
    <location>
        <begin position="33"/>
        <end position="55"/>
    </location>
</feature>
<dbReference type="InterPro" id="IPR045225">
    <property type="entry name" value="Uracil/uridine/allantoin_perm"/>
</dbReference>
<feature type="transmembrane region" description="Helical" evidence="6">
    <location>
        <begin position="347"/>
        <end position="365"/>
    </location>
</feature>
<dbReference type="InterPro" id="IPR001248">
    <property type="entry name" value="Pur-cyt_permease"/>
</dbReference>
<evidence type="ECO:0000313" key="7">
    <source>
        <dbReference type="EMBL" id="PSR34913.1"/>
    </source>
</evidence>
<dbReference type="PANTHER" id="PTHR30618:SF0">
    <property type="entry name" value="PURINE-URACIL PERMEASE NCS1"/>
    <property type="match status" value="1"/>
</dbReference>
<feature type="transmembrane region" description="Helical" evidence="6">
    <location>
        <begin position="133"/>
        <end position="152"/>
    </location>
</feature>
<dbReference type="GO" id="GO:0015205">
    <property type="term" value="F:nucleobase transmembrane transporter activity"/>
    <property type="evidence" value="ECO:0007669"/>
    <property type="project" value="TreeGrafter"/>
</dbReference>
<comment type="subcellular location">
    <subcellularLocation>
        <location evidence="1">Membrane</location>
        <topology evidence="1">Multi-pass membrane protein</topology>
    </subcellularLocation>
</comment>
<dbReference type="EMBL" id="PXYW01000005">
    <property type="protein sequence ID" value="PSR34913.1"/>
    <property type="molecule type" value="Genomic_DNA"/>
</dbReference>
<evidence type="ECO:0000256" key="4">
    <source>
        <dbReference type="ARBA" id="ARBA00022989"/>
    </source>
</evidence>
<dbReference type="NCBIfam" id="TIGR00800">
    <property type="entry name" value="ncs1"/>
    <property type="match status" value="1"/>
</dbReference>
<comment type="similarity">
    <text evidence="2">Belongs to the purine-cytosine permease (2.A.39) family.</text>
</comment>
<feature type="transmembrane region" description="Helical" evidence="6">
    <location>
        <begin position="443"/>
        <end position="466"/>
    </location>
</feature>
<feature type="transmembrane region" description="Helical" evidence="6">
    <location>
        <begin position="371"/>
        <end position="397"/>
    </location>
</feature>
<evidence type="ECO:0000256" key="3">
    <source>
        <dbReference type="ARBA" id="ARBA00022692"/>
    </source>
</evidence>
<evidence type="ECO:0000256" key="1">
    <source>
        <dbReference type="ARBA" id="ARBA00004141"/>
    </source>
</evidence>
<dbReference type="Gene3D" id="1.10.4160.10">
    <property type="entry name" value="Hydantoin permease"/>
    <property type="match status" value="1"/>
</dbReference>
<feature type="transmembrane region" description="Helical" evidence="6">
    <location>
        <begin position="418"/>
        <end position="437"/>
    </location>
</feature>
<keyword evidence="5 6" id="KW-0472">Membrane</keyword>
<sequence length="485" mass="53031">MVNEVAQDDLIRYNQDIAPAEESQKNWTLYNYLSLWIGMAHNIPTYLMAGGFIALGLNWWQAILTVLVGNLIVLVPILLNSHPGTKYGIPFPVFARASFGVVGAGLPALLRALVAAGWFGIETAIGGQAIQTFLLILIPGWAHFSSLFTFIGMNLGSWIGFMLFWVLNIWIIFHGINAVKRFEAWAGPLVLALGIGLLIWAYTAAHGFGPMLSQPAKVHGAALWAVEIPSLTSVVAFWSTLSLNIPDFTRFAKSQKAQAWGQALGLPTTMTVFSGIGVLVTSATIVVFHHAISDPVTLLGQFHNVALLIISLGAVVIATLSVNVAANVVSPAYDFIQLFPKYLNFKTAGLLTGILAIVMCPWLLISNPHIYIFSWLDVYSGFLGPIAAILIADYWVFRHQTLKVVELYEKSGRYFYHNGYNSLAVWALVAGIVVSLIGKVVPALGWLFNYSWFVGFVVSFVVYVLLMRARYATDPESATASPQHG</sequence>
<organism evidence="7 8">
    <name type="scientific">Sulfobacillus benefaciens</name>
    <dbReference type="NCBI Taxonomy" id="453960"/>
    <lineage>
        <taxon>Bacteria</taxon>
        <taxon>Bacillati</taxon>
        <taxon>Bacillota</taxon>
        <taxon>Clostridia</taxon>
        <taxon>Eubacteriales</taxon>
        <taxon>Clostridiales Family XVII. Incertae Sedis</taxon>
        <taxon>Sulfobacillus</taxon>
    </lineage>
</organism>
<feature type="transmembrane region" description="Helical" evidence="6">
    <location>
        <begin position="158"/>
        <end position="177"/>
    </location>
</feature>
<feature type="transmembrane region" description="Helical" evidence="6">
    <location>
        <begin position="184"/>
        <end position="202"/>
    </location>
</feature>
<evidence type="ECO:0000313" key="8">
    <source>
        <dbReference type="Proteomes" id="UP000242972"/>
    </source>
</evidence>
<comment type="caution">
    <text evidence="7">The sequence shown here is derived from an EMBL/GenBank/DDBJ whole genome shotgun (WGS) entry which is preliminary data.</text>
</comment>
<keyword evidence="3 6" id="KW-0812">Transmembrane</keyword>
<feature type="transmembrane region" description="Helical" evidence="6">
    <location>
        <begin position="62"/>
        <end position="79"/>
    </location>
</feature>
<reference evidence="7 8" key="1">
    <citation type="journal article" date="2014" name="BMC Genomics">
        <title>Comparison of environmental and isolate Sulfobacillus genomes reveals diverse carbon, sulfur, nitrogen, and hydrogen metabolisms.</title>
        <authorList>
            <person name="Justice N.B."/>
            <person name="Norman A."/>
            <person name="Brown C.T."/>
            <person name="Singh A."/>
            <person name="Thomas B.C."/>
            <person name="Banfield J.F."/>
        </authorList>
    </citation>
    <scope>NUCLEOTIDE SEQUENCE [LARGE SCALE GENOMIC DNA]</scope>
    <source>
        <strain evidence="7">AMDSBA4</strain>
    </source>
</reference>
<evidence type="ECO:0000256" key="5">
    <source>
        <dbReference type="ARBA" id="ARBA00023136"/>
    </source>
</evidence>